<dbReference type="AlphaFoldDB" id="A0A842HXT7"/>
<gene>
    <name evidence="5" type="ORF">H6P80_08630</name>
</gene>
<organism evidence="5 6">
    <name type="scientific">Parasphingopyxis marina</name>
    <dbReference type="NCBI Taxonomy" id="2761622"/>
    <lineage>
        <taxon>Bacteria</taxon>
        <taxon>Pseudomonadati</taxon>
        <taxon>Pseudomonadota</taxon>
        <taxon>Alphaproteobacteria</taxon>
        <taxon>Sphingomonadales</taxon>
        <taxon>Sphingomonadaceae</taxon>
        <taxon>Parasphingopyxis</taxon>
    </lineage>
</organism>
<sequence length="188" mass="20408">MRGPTVFLSVAASLGLASAAPAAITVFGNSNARSCYEAARAERTGPTHIRHCTRALEDRTLASNDRVATYVNRGILHVYNGDFESGIADYDRAIALDASEPDAYLNKALALLHNQNDLPQIISLLTTALEFGTREPALAYYGRGLAYELSGDIPSAYYDIQRAVETDPGWELPARELTRFRVVGGEDS</sequence>
<proteinExistence type="predicted"/>
<dbReference type="PANTHER" id="PTHR44858">
    <property type="entry name" value="TETRATRICOPEPTIDE REPEAT PROTEIN 6"/>
    <property type="match status" value="1"/>
</dbReference>
<keyword evidence="6" id="KW-1185">Reference proteome</keyword>
<feature type="repeat" description="TPR" evidence="3">
    <location>
        <begin position="67"/>
        <end position="100"/>
    </location>
</feature>
<dbReference type="PROSITE" id="PS50005">
    <property type="entry name" value="TPR"/>
    <property type="match status" value="2"/>
</dbReference>
<evidence type="ECO:0000256" key="2">
    <source>
        <dbReference type="ARBA" id="ARBA00022803"/>
    </source>
</evidence>
<evidence type="ECO:0000313" key="6">
    <source>
        <dbReference type="Proteomes" id="UP000564378"/>
    </source>
</evidence>
<dbReference type="SUPFAM" id="SSF48452">
    <property type="entry name" value="TPR-like"/>
    <property type="match status" value="1"/>
</dbReference>
<dbReference type="PANTHER" id="PTHR44858:SF1">
    <property type="entry name" value="UDP-N-ACETYLGLUCOSAMINE--PEPTIDE N-ACETYLGLUCOSAMINYLTRANSFERASE SPINDLY-RELATED"/>
    <property type="match status" value="1"/>
</dbReference>
<evidence type="ECO:0000256" key="3">
    <source>
        <dbReference type="PROSITE-ProRule" id="PRU00339"/>
    </source>
</evidence>
<keyword evidence="1" id="KW-0677">Repeat</keyword>
<keyword evidence="2 3" id="KW-0802">TPR repeat</keyword>
<dbReference type="InterPro" id="IPR050498">
    <property type="entry name" value="Ycf3"/>
</dbReference>
<dbReference type="SMART" id="SM00028">
    <property type="entry name" value="TPR"/>
    <property type="match status" value="2"/>
</dbReference>
<dbReference type="RefSeq" id="WP_185800878.1">
    <property type="nucleotide sequence ID" value="NZ_JACJVJ010000001.1"/>
</dbReference>
<evidence type="ECO:0000256" key="4">
    <source>
        <dbReference type="SAM" id="SignalP"/>
    </source>
</evidence>
<protein>
    <submittedName>
        <fullName evidence="5">Tetratricopeptide repeat protein</fullName>
    </submittedName>
</protein>
<dbReference type="Pfam" id="PF13432">
    <property type="entry name" value="TPR_16"/>
    <property type="match status" value="1"/>
</dbReference>
<feature type="repeat" description="TPR" evidence="3">
    <location>
        <begin position="137"/>
        <end position="170"/>
    </location>
</feature>
<evidence type="ECO:0000256" key="1">
    <source>
        <dbReference type="ARBA" id="ARBA00022737"/>
    </source>
</evidence>
<dbReference type="InterPro" id="IPR011990">
    <property type="entry name" value="TPR-like_helical_dom_sf"/>
</dbReference>
<dbReference type="InterPro" id="IPR019734">
    <property type="entry name" value="TPR_rpt"/>
</dbReference>
<feature type="chain" id="PRO_5032583295" evidence="4">
    <location>
        <begin position="23"/>
        <end position="188"/>
    </location>
</feature>
<reference evidence="5 6" key="1">
    <citation type="submission" date="2020-08" db="EMBL/GenBank/DDBJ databases">
        <title>Draft genome sequence of Parasphingopyxis sp. GrpM-11.</title>
        <authorList>
            <person name="Oh J."/>
            <person name="Roh D.-H."/>
        </authorList>
    </citation>
    <scope>NUCLEOTIDE SEQUENCE [LARGE SCALE GENOMIC DNA]</scope>
    <source>
        <strain evidence="5 6">GrpM-11</strain>
    </source>
</reference>
<name>A0A842HXT7_9SPHN</name>
<accession>A0A842HXT7</accession>
<keyword evidence="4" id="KW-0732">Signal</keyword>
<dbReference type="EMBL" id="JACJVJ010000001">
    <property type="protein sequence ID" value="MBC2777685.1"/>
    <property type="molecule type" value="Genomic_DNA"/>
</dbReference>
<comment type="caution">
    <text evidence="5">The sequence shown here is derived from an EMBL/GenBank/DDBJ whole genome shotgun (WGS) entry which is preliminary data.</text>
</comment>
<dbReference type="Gene3D" id="1.25.40.10">
    <property type="entry name" value="Tetratricopeptide repeat domain"/>
    <property type="match status" value="1"/>
</dbReference>
<feature type="signal peptide" evidence="4">
    <location>
        <begin position="1"/>
        <end position="22"/>
    </location>
</feature>
<dbReference type="Proteomes" id="UP000564378">
    <property type="component" value="Unassembled WGS sequence"/>
</dbReference>
<evidence type="ECO:0000313" key="5">
    <source>
        <dbReference type="EMBL" id="MBC2777685.1"/>
    </source>
</evidence>